<sequence>MRPKYIAWCQCEDVITLSEISSSSATKSQPSRTLPNMYPTRTHTYFHNIQKKNGKHTLVIKNDHQDLDEDTSAKSEFNFPTEVEDLRFTLACQLNEHKHKRLRQLLNPFKLK</sequence>
<gene>
    <name evidence="1" type="ORF">HRI_005251000</name>
</gene>
<reference evidence="1" key="1">
    <citation type="submission" date="2023-05" db="EMBL/GenBank/DDBJ databases">
        <title>Genome and transcriptome analyses reveal genes involved in the formation of fine ridges on petal epidermal cells in Hibiscus trionum.</title>
        <authorList>
            <person name="Koshimizu S."/>
            <person name="Masuda S."/>
            <person name="Ishii T."/>
            <person name="Shirasu K."/>
            <person name="Hoshino A."/>
            <person name="Arita M."/>
        </authorList>
    </citation>
    <scope>NUCLEOTIDE SEQUENCE</scope>
    <source>
        <strain evidence="1">Hamamatsu line</strain>
    </source>
</reference>
<dbReference type="AlphaFoldDB" id="A0A9W7MS17"/>
<dbReference type="Proteomes" id="UP001165190">
    <property type="component" value="Unassembled WGS sequence"/>
</dbReference>
<evidence type="ECO:0000313" key="1">
    <source>
        <dbReference type="EMBL" id="GMJ15818.1"/>
    </source>
</evidence>
<keyword evidence="2" id="KW-1185">Reference proteome</keyword>
<evidence type="ECO:0000313" key="2">
    <source>
        <dbReference type="Proteomes" id="UP001165190"/>
    </source>
</evidence>
<proteinExistence type="predicted"/>
<accession>A0A9W7MS17</accession>
<protein>
    <submittedName>
        <fullName evidence="1">Uncharacterized protein</fullName>
    </submittedName>
</protein>
<dbReference type="EMBL" id="BSYR01000092">
    <property type="protein sequence ID" value="GMJ15818.1"/>
    <property type="molecule type" value="Genomic_DNA"/>
</dbReference>
<comment type="caution">
    <text evidence="1">The sequence shown here is derived from an EMBL/GenBank/DDBJ whole genome shotgun (WGS) entry which is preliminary data.</text>
</comment>
<name>A0A9W7MS17_HIBTR</name>
<organism evidence="1 2">
    <name type="scientific">Hibiscus trionum</name>
    <name type="common">Flower of an hour</name>
    <dbReference type="NCBI Taxonomy" id="183268"/>
    <lineage>
        <taxon>Eukaryota</taxon>
        <taxon>Viridiplantae</taxon>
        <taxon>Streptophyta</taxon>
        <taxon>Embryophyta</taxon>
        <taxon>Tracheophyta</taxon>
        <taxon>Spermatophyta</taxon>
        <taxon>Magnoliopsida</taxon>
        <taxon>eudicotyledons</taxon>
        <taxon>Gunneridae</taxon>
        <taxon>Pentapetalae</taxon>
        <taxon>rosids</taxon>
        <taxon>malvids</taxon>
        <taxon>Malvales</taxon>
        <taxon>Malvaceae</taxon>
        <taxon>Malvoideae</taxon>
        <taxon>Hibiscus</taxon>
    </lineage>
</organism>